<dbReference type="Pfam" id="PF07973">
    <property type="entry name" value="tRNA_SAD"/>
    <property type="match status" value="1"/>
</dbReference>
<dbReference type="EC" id="6.1.1.7" evidence="2"/>
<evidence type="ECO:0000256" key="6">
    <source>
        <dbReference type="ARBA" id="ARBA00022840"/>
    </source>
</evidence>
<dbReference type="PROSITE" id="PS50860">
    <property type="entry name" value="AA_TRNA_LIGASE_II_ALA"/>
    <property type="match status" value="1"/>
</dbReference>
<evidence type="ECO:0000256" key="3">
    <source>
        <dbReference type="ARBA" id="ARBA00022555"/>
    </source>
</evidence>
<evidence type="ECO:0000256" key="7">
    <source>
        <dbReference type="ARBA" id="ARBA00022884"/>
    </source>
</evidence>
<dbReference type="GO" id="GO:0006419">
    <property type="term" value="P:alanyl-tRNA aminoacylation"/>
    <property type="evidence" value="ECO:0007669"/>
    <property type="project" value="InterPro"/>
</dbReference>
<feature type="domain" description="Alanyl-transfer RNA synthetases family profile" evidence="10">
    <location>
        <begin position="1"/>
        <end position="575"/>
    </location>
</feature>
<dbReference type="GO" id="GO:0002161">
    <property type="term" value="F:aminoacyl-tRNA deacylase activity"/>
    <property type="evidence" value="ECO:0007669"/>
    <property type="project" value="TreeGrafter"/>
</dbReference>
<dbReference type="PANTHER" id="PTHR11777">
    <property type="entry name" value="ALANYL-TRNA SYNTHETASE"/>
    <property type="match status" value="1"/>
</dbReference>
<dbReference type="NCBIfam" id="NF002436">
    <property type="entry name" value="PRK01584.1"/>
    <property type="match status" value="1"/>
</dbReference>
<dbReference type="Pfam" id="PF01411">
    <property type="entry name" value="tRNA-synt_2c"/>
    <property type="match status" value="1"/>
</dbReference>
<dbReference type="Gene3D" id="3.30.930.10">
    <property type="entry name" value="Bira Bifunctional Protein, Domain 2"/>
    <property type="match status" value="1"/>
</dbReference>
<dbReference type="InterPro" id="IPR018163">
    <property type="entry name" value="Thr/Ala-tRNA-synth_IIc_edit"/>
</dbReference>
<evidence type="ECO:0000256" key="2">
    <source>
        <dbReference type="ARBA" id="ARBA00013168"/>
    </source>
</evidence>
<keyword evidence="9" id="KW-0030">Aminoacyl-tRNA synthetase</keyword>
<evidence type="ECO:0000259" key="10">
    <source>
        <dbReference type="PROSITE" id="PS50860"/>
    </source>
</evidence>
<dbReference type="InterPro" id="IPR018165">
    <property type="entry name" value="Ala-tRNA-synth_IIc_core"/>
</dbReference>
<dbReference type="SUPFAM" id="SSF101353">
    <property type="entry name" value="Putative anticodon-binding domain of alanyl-tRNA synthetase (AlaRS)"/>
    <property type="match status" value="1"/>
</dbReference>
<protein>
    <recommendedName>
        <fullName evidence="2">alanine--tRNA ligase</fullName>
        <ecNumber evidence="2">6.1.1.7</ecNumber>
    </recommendedName>
</protein>
<evidence type="ECO:0000313" key="12">
    <source>
        <dbReference type="Proteomes" id="UP000231214"/>
    </source>
</evidence>
<accession>A0A2M6XAU0</accession>
<dbReference type="FunFam" id="3.30.980.10:FF:000004">
    <property type="entry name" value="Alanine--tRNA ligase, cytoplasmic"/>
    <property type="match status" value="1"/>
</dbReference>
<dbReference type="Gene3D" id="3.30.54.20">
    <property type="match status" value="1"/>
</dbReference>
<proteinExistence type="inferred from homology"/>
<evidence type="ECO:0000313" key="11">
    <source>
        <dbReference type="EMBL" id="PIU02173.1"/>
    </source>
</evidence>
<evidence type="ECO:0000256" key="4">
    <source>
        <dbReference type="ARBA" id="ARBA00022598"/>
    </source>
</evidence>
<name>A0A2M6XAU0_9BACT</name>
<dbReference type="Proteomes" id="UP000231214">
    <property type="component" value="Unassembled WGS sequence"/>
</dbReference>
<dbReference type="GO" id="GO:0004813">
    <property type="term" value="F:alanine-tRNA ligase activity"/>
    <property type="evidence" value="ECO:0007669"/>
    <property type="project" value="UniProtKB-EC"/>
</dbReference>
<dbReference type="PRINTS" id="PR00980">
    <property type="entry name" value="TRNASYNTHALA"/>
</dbReference>
<dbReference type="AlphaFoldDB" id="A0A2M6XAU0"/>
<dbReference type="InterPro" id="IPR018162">
    <property type="entry name" value="Ala-tRNA-ligase_IIc_anticod-bd"/>
</dbReference>
<dbReference type="InterPro" id="IPR045864">
    <property type="entry name" value="aa-tRNA-synth_II/BPL/LPL"/>
</dbReference>
<reference evidence="12" key="1">
    <citation type="submission" date="2017-09" db="EMBL/GenBank/DDBJ databases">
        <title>Depth-based differentiation of microbial function through sediment-hosted aquifers and enrichment of novel symbionts in the deep terrestrial subsurface.</title>
        <authorList>
            <person name="Probst A.J."/>
            <person name="Ladd B."/>
            <person name="Jarett J.K."/>
            <person name="Geller-Mcgrath D.E."/>
            <person name="Sieber C.M.K."/>
            <person name="Emerson J.B."/>
            <person name="Anantharaman K."/>
            <person name="Thomas B.C."/>
            <person name="Malmstrom R."/>
            <person name="Stieglmeier M."/>
            <person name="Klingl A."/>
            <person name="Woyke T."/>
            <person name="Ryan C.M."/>
            <person name="Banfield J.F."/>
        </authorList>
    </citation>
    <scope>NUCLEOTIDE SEQUENCE [LARGE SCALE GENOMIC DNA]</scope>
</reference>
<evidence type="ECO:0000256" key="8">
    <source>
        <dbReference type="ARBA" id="ARBA00022917"/>
    </source>
</evidence>
<comment type="similarity">
    <text evidence="1">Belongs to the class-II aminoacyl-tRNA synthetase family.</text>
</comment>
<dbReference type="SUPFAM" id="SSF55186">
    <property type="entry name" value="ThrRS/AlaRS common domain"/>
    <property type="match status" value="1"/>
</dbReference>
<organism evidence="11 12">
    <name type="scientific">Candidatus Shapirobacteria bacterium CG09_land_8_20_14_0_10_49_15</name>
    <dbReference type="NCBI Taxonomy" id="1974482"/>
    <lineage>
        <taxon>Bacteria</taxon>
        <taxon>Candidatus Shapironibacteriota</taxon>
    </lineage>
</organism>
<dbReference type="PANTHER" id="PTHR11777:SF9">
    <property type="entry name" value="ALANINE--TRNA LIGASE, CYTOPLASMIC"/>
    <property type="match status" value="1"/>
</dbReference>
<keyword evidence="3" id="KW-0820">tRNA-binding</keyword>
<dbReference type="SMART" id="SM00863">
    <property type="entry name" value="tRNA_SAD"/>
    <property type="match status" value="1"/>
</dbReference>
<dbReference type="InterPro" id="IPR012947">
    <property type="entry name" value="tRNA_SAD"/>
</dbReference>
<keyword evidence="7" id="KW-0694">RNA-binding</keyword>
<dbReference type="InterPro" id="IPR018164">
    <property type="entry name" value="Ala-tRNA-synth_IIc_N"/>
</dbReference>
<dbReference type="SUPFAM" id="SSF55681">
    <property type="entry name" value="Class II aaRS and biotin synthetases"/>
    <property type="match status" value="1"/>
</dbReference>
<dbReference type="GO" id="GO:0005524">
    <property type="term" value="F:ATP binding"/>
    <property type="evidence" value="ECO:0007669"/>
    <property type="project" value="UniProtKB-KW"/>
</dbReference>
<dbReference type="EMBL" id="PEZK01000026">
    <property type="protein sequence ID" value="PIU02173.1"/>
    <property type="molecule type" value="Genomic_DNA"/>
</dbReference>
<dbReference type="CDD" id="cd00673">
    <property type="entry name" value="AlaRS_core"/>
    <property type="match status" value="1"/>
</dbReference>
<comment type="caution">
    <text evidence="11">The sequence shown here is derived from an EMBL/GenBank/DDBJ whole genome shotgun (WGS) entry which is preliminary data.</text>
</comment>
<dbReference type="InterPro" id="IPR002318">
    <property type="entry name" value="Ala-tRNA-lgiase_IIc"/>
</dbReference>
<evidence type="ECO:0000256" key="5">
    <source>
        <dbReference type="ARBA" id="ARBA00022741"/>
    </source>
</evidence>
<evidence type="ECO:0000256" key="9">
    <source>
        <dbReference type="ARBA" id="ARBA00023146"/>
    </source>
</evidence>
<dbReference type="GO" id="GO:0000049">
    <property type="term" value="F:tRNA binding"/>
    <property type="evidence" value="ECO:0007669"/>
    <property type="project" value="UniProtKB-KW"/>
</dbReference>
<dbReference type="Gene3D" id="3.30.980.10">
    <property type="entry name" value="Threonyl-trna Synthetase, Chain A, domain 2"/>
    <property type="match status" value="1"/>
</dbReference>
<keyword evidence="6" id="KW-0067">ATP-binding</keyword>
<dbReference type="GO" id="GO:0005737">
    <property type="term" value="C:cytoplasm"/>
    <property type="evidence" value="ECO:0007669"/>
    <property type="project" value="InterPro"/>
</dbReference>
<dbReference type="InterPro" id="IPR050058">
    <property type="entry name" value="Ala-tRNA_ligase"/>
</dbReference>
<sequence>MTTSSLKKLYLDFFVKKGHQIIPSASLVPENDPTALFISAGMHPLVPYLLGEPHPLGKKLCSVQRCLRTGDIDFVGDGFHHTFFEMLGNWSLGDYWKKEAIGYSWEFLTKILQIPAEKISVSCFAGDQDAPRDEETAQIWQNLGIPREKIHFLGKKENWWGPIGQTGPCGPDTEMFYDTGKPVCGPDCSVACQCGKYLEIWNDVFMQYEKTAAGRYRWLKQRNVDTGMGVERVTAVLSGFEGDDYRTDAFWPIVEKIQSVSGQKYAGKNQVLMRIIADHLRAAVFLINDGVRPGNIEQGYVVRRLLRRAAVKMRLLTGKLASAGELKLITDTIKAKKELAAVIGEEMVKFEKTLDRGLRQVKKSKNFDGKTAFDLYQSYGFPFEITQELAQECGQKISQQAFAKELTQHQQISRQGATKKFAGGLADHSAVVTKYHTATHLLQQALRDVLGDQVHQIGSNITAERLRFDFTHPQALTSEEIEKVEKIVNQKIKAGLPVTMTTMSLAEAKKQGGLAFFEGRYADKVKMYSIGDYSKEVCGGPHVTSTREIGSIKVTRQKAVGAGRRRLYATLAHGS</sequence>
<keyword evidence="5" id="KW-0547">Nucleotide-binding</keyword>
<keyword evidence="4 11" id="KW-0436">Ligase</keyword>
<keyword evidence="8" id="KW-0648">Protein biosynthesis</keyword>
<gene>
    <name evidence="11" type="ORF">COT66_01845</name>
</gene>
<evidence type="ECO:0000256" key="1">
    <source>
        <dbReference type="ARBA" id="ARBA00008226"/>
    </source>
</evidence>